<evidence type="ECO:0000256" key="2">
    <source>
        <dbReference type="ARBA" id="ARBA00022448"/>
    </source>
</evidence>
<evidence type="ECO:0000256" key="3">
    <source>
        <dbReference type="ARBA" id="ARBA00022692"/>
    </source>
</evidence>
<evidence type="ECO:0000256" key="6">
    <source>
        <dbReference type="SAM" id="Phobius"/>
    </source>
</evidence>
<keyword evidence="5 6" id="KW-0472">Membrane</keyword>
<proteinExistence type="predicted"/>
<keyword evidence="4 6" id="KW-1133">Transmembrane helix</keyword>
<dbReference type="InterPro" id="IPR004680">
    <property type="entry name" value="Cit_transptr-like_dom"/>
</dbReference>
<dbReference type="Proteomes" id="UP001500631">
    <property type="component" value="Unassembled WGS sequence"/>
</dbReference>
<feature type="transmembrane region" description="Helical" evidence="6">
    <location>
        <begin position="395"/>
        <end position="421"/>
    </location>
</feature>
<dbReference type="InterPro" id="IPR003474">
    <property type="entry name" value="Glcn_transporter"/>
</dbReference>
<dbReference type="NCBIfam" id="TIGR00784">
    <property type="entry name" value="citMHS"/>
    <property type="match status" value="1"/>
</dbReference>
<feature type="transmembrane region" description="Helical" evidence="6">
    <location>
        <begin position="370"/>
        <end position="389"/>
    </location>
</feature>
<feature type="transmembrane region" description="Helical" evidence="6">
    <location>
        <begin position="178"/>
        <end position="198"/>
    </location>
</feature>
<reference evidence="9" key="1">
    <citation type="journal article" date="2019" name="Int. J. Syst. Evol. Microbiol.">
        <title>The Global Catalogue of Microorganisms (GCM) 10K type strain sequencing project: providing services to taxonomists for standard genome sequencing and annotation.</title>
        <authorList>
            <consortium name="The Broad Institute Genomics Platform"/>
            <consortium name="The Broad Institute Genome Sequencing Center for Infectious Disease"/>
            <person name="Wu L."/>
            <person name="Ma J."/>
        </authorList>
    </citation>
    <scope>NUCLEOTIDE SEQUENCE [LARGE SCALE GENOMIC DNA]</scope>
    <source>
        <strain evidence="9">JCM 18424</strain>
    </source>
</reference>
<feature type="transmembrane region" description="Helical" evidence="6">
    <location>
        <begin position="57"/>
        <end position="75"/>
    </location>
</feature>
<feature type="transmembrane region" description="Helical" evidence="6">
    <location>
        <begin position="276"/>
        <end position="292"/>
    </location>
</feature>
<dbReference type="Pfam" id="PF03600">
    <property type="entry name" value="CitMHS"/>
    <property type="match status" value="1"/>
</dbReference>
<evidence type="ECO:0000256" key="1">
    <source>
        <dbReference type="ARBA" id="ARBA00004141"/>
    </source>
</evidence>
<dbReference type="PANTHER" id="PTHR30354:SF26">
    <property type="entry name" value="TRANSPORTER, PUTATIVE-RELATED"/>
    <property type="match status" value="1"/>
</dbReference>
<name>A0ABP9MXY8_9GAMM</name>
<sequence>MLTTVGLCIILIIVLLLLTEKVSPVICLILVPIVGALVAGFDLETISKFYQSGVRSVLQVVIMFIFAILFFGVMNDVGLFEPIINGMIKLTNGNVVAVTVGTVIVSIIAQLDGAGASTFLLVVPPLLPLYKRLNMNPYVLFLLLAASAGLINMLPWGGPIGRIAAVLDMDAIDLWRPLIPVQLVGVVLMIALAVIMGLKEQKRIRRSELFITSETSHTLTVEKLASQSDEAAITEDLLDAKASAERESLLRPKLRWINAVLFIATLAVLVSGYLPSGYVFMIALCIALLINYPQPKMQMERISAHAGGAIMMASIILAAGTFLGILKESGMLTSIATALVSILPSAALPYLHLIIGAFGIPLELVLNTDAYYLALFPIVEQITTVAGVAPTTSAYAMLIGSIVGTFISPFSPALWMGLGLAKLSMGQHIKFSFFWIWALSLSLLVIAYFMGVIS</sequence>
<keyword evidence="9" id="KW-1185">Reference proteome</keyword>
<dbReference type="PANTHER" id="PTHR30354">
    <property type="entry name" value="GNT FAMILY GLUCONATE TRANSPORTER"/>
    <property type="match status" value="1"/>
</dbReference>
<evidence type="ECO:0000256" key="4">
    <source>
        <dbReference type="ARBA" id="ARBA00022989"/>
    </source>
</evidence>
<comment type="subcellular location">
    <subcellularLocation>
        <location evidence="1">Membrane</location>
        <topology evidence="1">Multi-pass membrane protein</topology>
    </subcellularLocation>
</comment>
<feature type="transmembrane region" description="Helical" evidence="6">
    <location>
        <begin position="29"/>
        <end position="50"/>
    </location>
</feature>
<accession>A0ABP9MXY8</accession>
<feature type="transmembrane region" description="Helical" evidence="6">
    <location>
        <begin position="433"/>
        <end position="453"/>
    </location>
</feature>
<feature type="transmembrane region" description="Helical" evidence="6">
    <location>
        <begin position="135"/>
        <end position="158"/>
    </location>
</feature>
<keyword evidence="3 6" id="KW-0812">Transmembrane</keyword>
<dbReference type="InterPro" id="IPR014738">
    <property type="entry name" value="Citrate_transporter"/>
</dbReference>
<gene>
    <name evidence="8" type="ORF">GCM10023338_23340</name>
</gene>
<feature type="domain" description="Citrate transporter-like" evidence="7">
    <location>
        <begin position="15"/>
        <end position="400"/>
    </location>
</feature>
<dbReference type="RefSeq" id="WP_077926617.1">
    <property type="nucleotide sequence ID" value="NZ_BAABKE010000010.1"/>
</dbReference>
<evidence type="ECO:0000313" key="9">
    <source>
        <dbReference type="Proteomes" id="UP001500631"/>
    </source>
</evidence>
<feature type="transmembrane region" description="Helical" evidence="6">
    <location>
        <begin position="304"/>
        <end position="326"/>
    </location>
</feature>
<evidence type="ECO:0000259" key="7">
    <source>
        <dbReference type="Pfam" id="PF03600"/>
    </source>
</evidence>
<protein>
    <submittedName>
        <fullName evidence="8">CitMHS family transporter</fullName>
    </submittedName>
</protein>
<evidence type="ECO:0000313" key="8">
    <source>
        <dbReference type="EMBL" id="GAA5104092.1"/>
    </source>
</evidence>
<dbReference type="EMBL" id="BAABKE010000010">
    <property type="protein sequence ID" value="GAA5104092.1"/>
    <property type="molecule type" value="Genomic_DNA"/>
</dbReference>
<organism evidence="8 9">
    <name type="scientific">Wohlfahrtiimonas larvae</name>
    <dbReference type="NCBI Taxonomy" id="1157986"/>
    <lineage>
        <taxon>Bacteria</taxon>
        <taxon>Pseudomonadati</taxon>
        <taxon>Pseudomonadota</taxon>
        <taxon>Gammaproteobacteria</taxon>
        <taxon>Cardiobacteriales</taxon>
        <taxon>Ignatzschineriaceae</taxon>
        <taxon>Wohlfahrtiimonas</taxon>
    </lineage>
</organism>
<feature type="transmembrane region" description="Helical" evidence="6">
    <location>
        <begin position="332"/>
        <end position="358"/>
    </location>
</feature>
<feature type="transmembrane region" description="Helical" evidence="6">
    <location>
        <begin position="95"/>
        <end position="123"/>
    </location>
</feature>
<keyword evidence="2" id="KW-0813">Transport</keyword>
<evidence type="ECO:0000256" key="5">
    <source>
        <dbReference type="ARBA" id="ARBA00023136"/>
    </source>
</evidence>
<comment type="caution">
    <text evidence="8">The sequence shown here is derived from an EMBL/GenBank/DDBJ whole genome shotgun (WGS) entry which is preliminary data.</text>
</comment>